<organism evidence="3 4">
    <name type="scientific">Gemella haemolysans M341</name>
    <dbReference type="NCBI Taxonomy" id="562981"/>
    <lineage>
        <taxon>Bacteria</taxon>
        <taxon>Bacillati</taxon>
        <taxon>Bacillota</taxon>
        <taxon>Bacilli</taxon>
        <taxon>Bacillales</taxon>
        <taxon>Gemellaceae</taxon>
        <taxon>Gemella</taxon>
    </lineage>
</organism>
<dbReference type="Proteomes" id="UP000004773">
    <property type="component" value="Unassembled WGS sequence"/>
</dbReference>
<dbReference type="PANTHER" id="PTHR22916">
    <property type="entry name" value="GLYCOSYLTRANSFERASE"/>
    <property type="match status" value="1"/>
</dbReference>
<dbReference type="Gene3D" id="3.90.550.10">
    <property type="entry name" value="Spore Coat Polysaccharide Biosynthesis Protein SpsA, Chain A"/>
    <property type="match status" value="1"/>
</dbReference>
<name>A0AA87DQK4_9BACL</name>
<comment type="similarity">
    <text evidence="1">Belongs to the glycosyltransferase 2 family.</text>
</comment>
<evidence type="ECO:0000313" key="4">
    <source>
        <dbReference type="Proteomes" id="UP000004773"/>
    </source>
</evidence>
<dbReference type="CDD" id="cd00761">
    <property type="entry name" value="Glyco_tranf_GTA_type"/>
    <property type="match status" value="1"/>
</dbReference>
<dbReference type="RefSeq" id="WP_003147713.1">
    <property type="nucleotide sequence ID" value="NZ_GL883585.1"/>
</dbReference>
<dbReference type="SUPFAM" id="SSF53448">
    <property type="entry name" value="Nucleotide-diphospho-sugar transferases"/>
    <property type="match status" value="1"/>
</dbReference>
<proteinExistence type="inferred from homology"/>
<feature type="domain" description="Glycosyltransferase 2-like" evidence="2">
    <location>
        <begin position="8"/>
        <end position="115"/>
    </location>
</feature>
<evidence type="ECO:0000259" key="2">
    <source>
        <dbReference type="Pfam" id="PF00535"/>
    </source>
</evidence>
<dbReference type="PANTHER" id="PTHR22916:SF3">
    <property type="entry name" value="UDP-GLCNAC:BETAGAL BETA-1,3-N-ACETYLGLUCOSAMINYLTRANSFERASE-LIKE PROTEIN 1"/>
    <property type="match status" value="1"/>
</dbReference>
<sequence length="326" mass="38407">MGSNPKVSVIVPIYNVEKYLRECLDSIQSQTYTDFECIMINDGSVDKSREIAESYLNDKRFILVNQSNSGQSVARNKGIKMSRGEFLCFVDSDDIINIKLLEILLAYEKDDYDIIEADFTTNRERFDNENCENVSIMFKGEGEEVLKACIDTWAITHQPVAKLYRKSLIESNLFPEGLIYEDLYTGIAVLKEIRRAIKINIIGYYYRPNPNGTMKGSNIQKQLDIFKICELLEEYYANKPNLKHYINTVIFHNIAQRYLEIKKYTNVYDEKFNQWLTKYSKNAYPNNHYLKTYKIYPKKFYYVKNLEQLCKQLAKKLKKGILMWKR</sequence>
<protein>
    <recommendedName>
        <fullName evidence="2">Glycosyltransferase 2-like domain-containing protein</fullName>
    </recommendedName>
</protein>
<gene>
    <name evidence="3" type="ORF">HMPREF0428_01566</name>
</gene>
<reference evidence="3 4" key="1">
    <citation type="submission" date="2011-03" db="EMBL/GenBank/DDBJ databases">
        <title>The Genome Sequence of Gemella haemolysans M341.</title>
        <authorList>
            <consortium name="The Broad Institute Genome Sequencing Platform"/>
            <consortium name="The Broad Institute Genome Sequencing Center for Infectious Disease"/>
            <person name="Earl A."/>
            <person name="Ward D."/>
            <person name="Feldgarden M."/>
            <person name="Gevers D."/>
            <person name="Sibley C.D."/>
            <person name="Field T.R."/>
            <person name="Grinwis M."/>
            <person name="Eshaghurshan C.S."/>
            <person name="Surette M.G."/>
            <person name="Young S.K."/>
            <person name="Zeng Q."/>
            <person name="Gargeya S."/>
            <person name="Fitzgerald M."/>
            <person name="Haas B."/>
            <person name="Abouelleil A."/>
            <person name="Alvarado L."/>
            <person name="Arachchi H.M."/>
            <person name="Berlin A."/>
            <person name="Brown A."/>
            <person name="Chapman S.B."/>
            <person name="Chen Z."/>
            <person name="Dunbar C."/>
            <person name="Freedman E."/>
            <person name="Gearin G."/>
            <person name="Gellesch M."/>
            <person name="Goldberg J."/>
            <person name="Griggs A."/>
            <person name="Gujja S."/>
            <person name="Heilman E.R."/>
            <person name="Heiman D."/>
            <person name="Howarth C."/>
            <person name="Larson L."/>
            <person name="Lui A."/>
            <person name="MacDonald P.J.P."/>
            <person name="Mehta T."/>
            <person name="Montmayeur A."/>
            <person name="Murphy C."/>
            <person name="Neiman D."/>
            <person name="Pearson M."/>
            <person name="Priest M."/>
            <person name="Roberts A."/>
            <person name="Saif S."/>
            <person name="Shea T."/>
            <person name="Shenoy N."/>
            <person name="Sisk P."/>
            <person name="Stolte C."/>
            <person name="Sykes S."/>
            <person name="White J."/>
            <person name="Yandava C."/>
            <person name="Wortman J."/>
            <person name="Nusbaum C."/>
            <person name="Birren B."/>
        </authorList>
    </citation>
    <scope>NUCLEOTIDE SEQUENCE [LARGE SCALE GENOMIC DNA]</scope>
    <source>
        <strain evidence="3 4">M341</strain>
    </source>
</reference>
<accession>A0AA87DQK4</accession>
<dbReference type="InterPro" id="IPR001173">
    <property type="entry name" value="Glyco_trans_2-like"/>
</dbReference>
<evidence type="ECO:0000313" key="3">
    <source>
        <dbReference type="EMBL" id="EGF86769.1"/>
    </source>
</evidence>
<comment type="caution">
    <text evidence="3">The sequence shown here is derived from an EMBL/GenBank/DDBJ whole genome shotgun (WGS) entry which is preliminary data.</text>
</comment>
<dbReference type="AlphaFoldDB" id="A0AA87DQK4"/>
<evidence type="ECO:0000256" key="1">
    <source>
        <dbReference type="ARBA" id="ARBA00006739"/>
    </source>
</evidence>
<dbReference type="Pfam" id="PF00535">
    <property type="entry name" value="Glycos_transf_2"/>
    <property type="match status" value="1"/>
</dbReference>
<dbReference type="EMBL" id="ACRO01000037">
    <property type="protein sequence ID" value="EGF86769.1"/>
    <property type="molecule type" value="Genomic_DNA"/>
</dbReference>
<dbReference type="GO" id="GO:0016758">
    <property type="term" value="F:hexosyltransferase activity"/>
    <property type="evidence" value="ECO:0007669"/>
    <property type="project" value="UniProtKB-ARBA"/>
</dbReference>
<dbReference type="InterPro" id="IPR029044">
    <property type="entry name" value="Nucleotide-diphossugar_trans"/>
</dbReference>